<reference evidence="2 3" key="1">
    <citation type="submission" date="2014-09" db="EMBL/GenBank/DDBJ databases">
        <authorList>
            <person name="Ellenberger Sabrina"/>
        </authorList>
    </citation>
    <scope>NUCLEOTIDE SEQUENCE [LARGE SCALE GENOMIC DNA]</scope>
    <source>
        <strain evidence="2 3">CBS 412.66</strain>
    </source>
</reference>
<proteinExistence type="predicted"/>
<feature type="compositionally biased region" description="Polar residues" evidence="1">
    <location>
        <begin position="307"/>
        <end position="321"/>
    </location>
</feature>
<sequence length="527" mass="57345">MESKCIDSAFFSFASLRNSVQRVRNYISRQNTPEPGTPPPAENEVLAKAAVRMSSQEQQVVAQNTADQDQGSSSSDAAESANGNDWWFEELYNEEDNKDGNEEDLNANLDAENHPANANDDSQAPAASSSSAVTSSTIHFVNNASKVACNTKAPTGSSKEASNAFLGALRTKKRSAVSMEDADFNASASTSSSLPLPPKPRKKLRPSTVRQQPKGDSARSSGSWILAGKTQPAVKSTGAGMCLPMPPKSRRKLRQSNARQQPAIDTAIVAIDKKENTLPTKSLTEKRKRDRDDKEAEEAKPRKKQPQDTSSARYFSNQPLSQRGIGDQHHRRVSYRTRALMCPATATTTSSSRTRKEACVDTRRKQKRCTNISSLSRTSGTSGGGDVTNPIDTVLSQFDAGDAQEVHQVLCSTGLLCLQFPVAELGIMPGSNPATTSTNPLHHSKMISVSESSVMLQADNSTPLIRCMLAYLLIWELLTPTYDYLSDISLGLLMKLISVDVCYFLSCVFKMPYGRVWHAPLQFLGSA</sequence>
<gene>
    <name evidence="2" type="primary">PARPA_02797.1 scaffold 5272</name>
</gene>
<feature type="compositionally biased region" description="Low complexity" evidence="1">
    <location>
        <begin position="115"/>
        <end position="131"/>
    </location>
</feature>
<accession>A0A0B7N1R1</accession>
<feature type="region of interest" description="Disordered" evidence="1">
    <location>
        <begin position="97"/>
        <end position="131"/>
    </location>
</feature>
<dbReference type="Proteomes" id="UP000054107">
    <property type="component" value="Unassembled WGS sequence"/>
</dbReference>
<feature type="compositionally biased region" description="Polar residues" evidence="1">
    <location>
        <begin position="53"/>
        <end position="65"/>
    </location>
</feature>
<protein>
    <submittedName>
        <fullName evidence="2">Uncharacterized protein</fullName>
    </submittedName>
</protein>
<organism evidence="2 3">
    <name type="scientific">Parasitella parasitica</name>
    <dbReference type="NCBI Taxonomy" id="35722"/>
    <lineage>
        <taxon>Eukaryota</taxon>
        <taxon>Fungi</taxon>
        <taxon>Fungi incertae sedis</taxon>
        <taxon>Mucoromycota</taxon>
        <taxon>Mucoromycotina</taxon>
        <taxon>Mucoromycetes</taxon>
        <taxon>Mucorales</taxon>
        <taxon>Mucorineae</taxon>
        <taxon>Mucoraceae</taxon>
        <taxon>Parasitella</taxon>
    </lineage>
</organism>
<feature type="compositionally biased region" description="Basic and acidic residues" evidence="1">
    <location>
        <begin position="283"/>
        <end position="300"/>
    </location>
</feature>
<keyword evidence="3" id="KW-1185">Reference proteome</keyword>
<dbReference type="EMBL" id="LN721335">
    <property type="protein sequence ID" value="CEP09318.1"/>
    <property type="molecule type" value="Genomic_DNA"/>
</dbReference>
<evidence type="ECO:0000256" key="1">
    <source>
        <dbReference type="SAM" id="MobiDB-lite"/>
    </source>
</evidence>
<evidence type="ECO:0000313" key="2">
    <source>
        <dbReference type="EMBL" id="CEP09318.1"/>
    </source>
</evidence>
<feature type="region of interest" description="Disordered" evidence="1">
    <location>
        <begin position="52"/>
        <end position="83"/>
    </location>
</feature>
<evidence type="ECO:0000313" key="3">
    <source>
        <dbReference type="Proteomes" id="UP000054107"/>
    </source>
</evidence>
<feature type="region of interest" description="Disordered" evidence="1">
    <location>
        <begin position="183"/>
        <end position="338"/>
    </location>
</feature>
<name>A0A0B7N1R1_9FUNG</name>
<feature type="compositionally biased region" description="Low complexity" evidence="1">
    <location>
        <begin position="66"/>
        <end position="83"/>
    </location>
</feature>
<dbReference type="AlphaFoldDB" id="A0A0B7N1R1"/>